<accession>A0A100WA15</accession>
<dbReference type="RefSeq" id="WP_062655700.1">
    <property type="nucleotide sequence ID" value="NZ_BCSY01000035.1"/>
</dbReference>
<comment type="caution">
    <text evidence="1">The sequence shown here is derived from an EMBL/GenBank/DDBJ whole genome shotgun (WGS) entry which is preliminary data.</text>
</comment>
<name>A0A100WA15_MYCCR</name>
<keyword evidence="2" id="KW-1185">Reference proteome</keyword>
<dbReference type="STRING" id="228230.RMCC_1357"/>
<gene>
    <name evidence="1" type="primary">add1</name>
    <name evidence="1" type="ORF">RMCC_1357</name>
</gene>
<reference evidence="2" key="2">
    <citation type="submission" date="2016-02" db="EMBL/GenBank/DDBJ databases">
        <title>Draft genome sequence of five rapidly growing Mycobacterium species.</title>
        <authorList>
            <person name="Katahira K."/>
            <person name="Gotou Y."/>
            <person name="Iida K."/>
            <person name="Ogura Y."/>
            <person name="Hayashi T."/>
        </authorList>
    </citation>
    <scope>NUCLEOTIDE SEQUENCE [LARGE SCALE GENOMIC DNA]</scope>
    <source>
        <strain evidence="2">JCM15298</strain>
    </source>
</reference>
<evidence type="ECO:0000313" key="1">
    <source>
        <dbReference type="EMBL" id="GAS94391.1"/>
    </source>
</evidence>
<proteinExistence type="predicted"/>
<evidence type="ECO:0000313" key="2">
    <source>
        <dbReference type="Proteomes" id="UP000069443"/>
    </source>
</evidence>
<dbReference type="Proteomes" id="UP000069443">
    <property type="component" value="Unassembled WGS sequence"/>
</dbReference>
<organism evidence="1 2">
    <name type="scientific">Mycolicibacterium canariasense</name>
    <name type="common">Mycobacterium canariasense</name>
    <dbReference type="NCBI Taxonomy" id="228230"/>
    <lineage>
        <taxon>Bacteria</taxon>
        <taxon>Bacillati</taxon>
        <taxon>Actinomycetota</taxon>
        <taxon>Actinomycetes</taxon>
        <taxon>Mycobacteriales</taxon>
        <taxon>Mycobacteriaceae</taxon>
        <taxon>Mycolicibacterium</taxon>
    </lineage>
</organism>
<protein>
    <submittedName>
        <fullName evidence="1">Adenosine deaminase Add</fullName>
    </submittedName>
</protein>
<dbReference type="AlphaFoldDB" id="A0A100WA15"/>
<dbReference type="OrthoDB" id="9800988at2"/>
<dbReference type="EMBL" id="BCSY01000035">
    <property type="protein sequence ID" value="GAS94391.1"/>
    <property type="molecule type" value="Genomic_DNA"/>
</dbReference>
<sequence>MNGPELGVDPGRHNDFHIRVREPGVKAIFEVKGNWSPDERPEAIRKLLTDAYAEAMKRIPEGGR</sequence>
<reference evidence="2" key="1">
    <citation type="journal article" date="2016" name="Genome Announc.">
        <title>Draft Genome Sequences of Five Rapidly Growing Mycobacterium Species, M. thermoresistibile, M. fortuitum subsp. acetamidolyticum, M. canariasense, M. brisbanense, and M. novocastrense.</title>
        <authorList>
            <person name="Katahira K."/>
            <person name="Ogura Y."/>
            <person name="Gotoh Y."/>
            <person name="Hayashi T."/>
        </authorList>
    </citation>
    <scope>NUCLEOTIDE SEQUENCE [LARGE SCALE GENOMIC DNA]</scope>
    <source>
        <strain evidence="2">JCM15298</strain>
    </source>
</reference>